<evidence type="ECO:0000256" key="2">
    <source>
        <dbReference type="ARBA" id="ARBA00022741"/>
    </source>
</evidence>
<dbReference type="PANTHER" id="PTHR23073">
    <property type="entry name" value="26S PROTEASOME REGULATORY SUBUNIT"/>
    <property type="match status" value="1"/>
</dbReference>
<protein>
    <submittedName>
        <fullName evidence="5">ATP-binding protein</fullName>
    </submittedName>
</protein>
<name>A0ABW0P275_9HYPH</name>
<dbReference type="SMART" id="SM00382">
    <property type="entry name" value="AAA"/>
    <property type="match status" value="1"/>
</dbReference>
<reference evidence="6" key="1">
    <citation type="journal article" date="2019" name="Int. J. Syst. Evol. Microbiol.">
        <title>The Global Catalogue of Microorganisms (GCM) 10K type strain sequencing project: providing services to taxonomists for standard genome sequencing and annotation.</title>
        <authorList>
            <consortium name="The Broad Institute Genomics Platform"/>
            <consortium name="The Broad Institute Genome Sequencing Center for Infectious Disease"/>
            <person name="Wu L."/>
            <person name="Ma J."/>
        </authorList>
    </citation>
    <scope>NUCLEOTIDE SEQUENCE [LARGE SCALE GENOMIC DNA]</scope>
    <source>
        <strain evidence="6">CCUG 43117</strain>
    </source>
</reference>
<dbReference type="GO" id="GO:0005524">
    <property type="term" value="F:ATP binding"/>
    <property type="evidence" value="ECO:0007669"/>
    <property type="project" value="UniProtKB-KW"/>
</dbReference>
<dbReference type="InterPro" id="IPR050221">
    <property type="entry name" value="26S_Proteasome_ATPase"/>
</dbReference>
<evidence type="ECO:0000313" key="6">
    <source>
        <dbReference type="Proteomes" id="UP001596060"/>
    </source>
</evidence>
<dbReference type="InterPro" id="IPR003959">
    <property type="entry name" value="ATPase_AAA_core"/>
</dbReference>
<evidence type="ECO:0000256" key="1">
    <source>
        <dbReference type="ARBA" id="ARBA00006914"/>
    </source>
</evidence>
<sequence length="716" mass="78055">MIAEEVRLAYAARMIDRLMLQGKNDVAFSILNYAIKNGPYFGVRKPTIEERKHINALKHGSASFPYLTTIRAIAGDKFREPTWDLMITAEYLSALLSDHGPEALKLVALAVADTHVQNLLLIADAGAASETPVDAVPLSGIALAAYEEGAVTPDVAKADILSGQAYLEALLIEPRHLCKDGETQSLSGIYSECQASEGSNATAAPINAVRLAPKLAQALRGELAPSYDRTPDAVIAPPQDSILRPLAETLKLAQSKDVNGLHFAIRDKNPRHGLKVVHRFLADSGTKPVIALASDVNDLLSDIVAHQVICLLHANGGALPPLVIVDHFDLLGAHEDIQQVDIGVDEHTPSIQQVFDTITMTPQKTILRDKADALLSPVIWIIADARPISEELIGTLSEIVNLPTDELTEKANAIIAMGERHGFVIDEATSRSVAACVTNVEDVDGVIKLAALRDSTEDLVRRCKKLLAGSKTNQAIPTQAPDRFDLSYVRSPKSIPEFIEKLVPLRDKPIGVLLHGEPGTSKTSVARHIAERMGMKVLSKRYSEISGWRVSDTEKGISRVFQQAVAEDAFLILDECDSILRSRDLAMNQWEKSAVNEALTCMDNHPLPFACTTNYIKELDPAVLRRFRHRLELIGMDASRARLAWANVLQLPPEQFPDDGSLENLTIADFALVANQMDDLGDRTAKFAINALAAEKAVKNPRTSAPIGFLANRERI</sequence>
<comment type="similarity">
    <text evidence="1">Belongs to the AAA ATPase family.</text>
</comment>
<comment type="caution">
    <text evidence="5">The sequence shown here is derived from an EMBL/GenBank/DDBJ whole genome shotgun (WGS) entry which is preliminary data.</text>
</comment>
<dbReference type="EMBL" id="JBHSLU010000037">
    <property type="protein sequence ID" value="MFC5506203.1"/>
    <property type="molecule type" value="Genomic_DNA"/>
</dbReference>
<evidence type="ECO:0000256" key="3">
    <source>
        <dbReference type="ARBA" id="ARBA00022840"/>
    </source>
</evidence>
<organism evidence="5 6">
    <name type="scientific">Bosea massiliensis</name>
    <dbReference type="NCBI Taxonomy" id="151419"/>
    <lineage>
        <taxon>Bacteria</taxon>
        <taxon>Pseudomonadati</taxon>
        <taxon>Pseudomonadota</taxon>
        <taxon>Alphaproteobacteria</taxon>
        <taxon>Hyphomicrobiales</taxon>
        <taxon>Boseaceae</taxon>
        <taxon>Bosea</taxon>
    </lineage>
</organism>
<dbReference type="Proteomes" id="UP001596060">
    <property type="component" value="Unassembled WGS sequence"/>
</dbReference>
<dbReference type="RefSeq" id="WP_377817171.1">
    <property type="nucleotide sequence ID" value="NZ_JBHSLU010000037.1"/>
</dbReference>
<feature type="domain" description="AAA+ ATPase" evidence="4">
    <location>
        <begin position="508"/>
        <end position="637"/>
    </location>
</feature>
<gene>
    <name evidence="5" type="ORF">ACFPN9_13145</name>
</gene>
<dbReference type="Pfam" id="PF00004">
    <property type="entry name" value="AAA"/>
    <property type="match status" value="1"/>
</dbReference>
<accession>A0ABW0P275</accession>
<dbReference type="Gene3D" id="3.40.50.300">
    <property type="entry name" value="P-loop containing nucleotide triphosphate hydrolases"/>
    <property type="match status" value="1"/>
</dbReference>
<keyword evidence="6" id="KW-1185">Reference proteome</keyword>
<dbReference type="InterPro" id="IPR027417">
    <property type="entry name" value="P-loop_NTPase"/>
</dbReference>
<dbReference type="CDD" id="cd19481">
    <property type="entry name" value="RecA-like_protease"/>
    <property type="match status" value="1"/>
</dbReference>
<proteinExistence type="inferred from homology"/>
<evidence type="ECO:0000313" key="5">
    <source>
        <dbReference type="EMBL" id="MFC5506203.1"/>
    </source>
</evidence>
<keyword evidence="2" id="KW-0547">Nucleotide-binding</keyword>
<dbReference type="SUPFAM" id="SSF52540">
    <property type="entry name" value="P-loop containing nucleoside triphosphate hydrolases"/>
    <property type="match status" value="1"/>
</dbReference>
<keyword evidence="3 5" id="KW-0067">ATP-binding</keyword>
<dbReference type="InterPro" id="IPR003593">
    <property type="entry name" value="AAA+_ATPase"/>
</dbReference>
<evidence type="ECO:0000259" key="4">
    <source>
        <dbReference type="SMART" id="SM00382"/>
    </source>
</evidence>